<organism evidence="4 5">
    <name type="scientific">Megamonas hypermegale</name>
    <dbReference type="NCBI Taxonomy" id="158847"/>
    <lineage>
        <taxon>Bacteria</taxon>
        <taxon>Bacillati</taxon>
        <taxon>Bacillota</taxon>
        <taxon>Negativicutes</taxon>
        <taxon>Selenomonadales</taxon>
        <taxon>Selenomonadaceae</taxon>
        <taxon>Megamonas</taxon>
    </lineage>
</organism>
<dbReference type="EC" id="5.4.99.5" evidence="1 3"/>
<feature type="binding site" evidence="2">
    <location>
        <position position="88"/>
    </location>
    <ligand>
        <name>prephenate</name>
        <dbReference type="ChEBI" id="CHEBI:29934"/>
    </ligand>
</feature>
<comment type="catalytic activity">
    <reaction evidence="3">
        <text>chorismate = prephenate</text>
        <dbReference type="Rhea" id="RHEA:13897"/>
        <dbReference type="ChEBI" id="CHEBI:29748"/>
        <dbReference type="ChEBI" id="CHEBI:29934"/>
        <dbReference type="EC" id="5.4.99.5"/>
    </reaction>
</comment>
<evidence type="ECO:0000256" key="2">
    <source>
        <dbReference type="PIRSR" id="PIRSR005965-1"/>
    </source>
</evidence>
<name>A0A921HM71_9FIRM</name>
<accession>A0A921HM71</accession>
<dbReference type="CDD" id="cd02185">
    <property type="entry name" value="AroH"/>
    <property type="match status" value="1"/>
</dbReference>
<protein>
    <recommendedName>
        <fullName evidence="1 3">chorismate mutase</fullName>
        <ecNumber evidence="1 3">5.4.99.5</ecNumber>
    </recommendedName>
</protein>
<proteinExistence type="predicted"/>
<dbReference type="Gene3D" id="3.30.1330.40">
    <property type="entry name" value="RutC-like"/>
    <property type="match status" value="1"/>
</dbReference>
<reference evidence="4" key="2">
    <citation type="submission" date="2021-09" db="EMBL/GenBank/DDBJ databases">
        <authorList>
            <person name="Gilroy R."/>
        </authorList>
    </citation>
    <scope>NUCLEOTIDE SEQUENCE</scope>
    <source>
        <strain evidence="4">7318</strain>
    </source>
</reference>
<evidence type="ECO:0000313" key="5">
    <source>
        <dbReference type="Proteomes" id="UP000780768"/>
    </source>
</evidence>
<dbReference type="RefSeq" id="WP_289547347.1">
    <property type="nucleotide sequence ID" value="NZ_CAKMHU010000001.1"/>
</dbReference>
<dbReference type="AlphaFoldDB" id="A0A921HM71"/>
<dbReference type="InterPro" id="IPR035959">
    <property type="entry name" value="RutC-like_sf"/>
</dbReference>
<dbReference type="NCBIfam" id="TIGR01796">
    <property type="entry name" value="CM_mono_aroH"/>
    <property type="match status" value="1"/>
</dbReference>
<dbReference type="PIRSF" id="PIRSF005965">
    <property type="entry name" value="Chor_mut_AroH"/>
    <property type="match status" value="1"/>
</dbReference>
<dbReference type="GO" id="GO:0009073">
    <property type="term" value="P:aromatic amino acid family biosynthetic process"/>
    <property type="evidence" value="ECO:0007669"/>
    <property type="project" value="UniProtKB-UniRule"/>
</dbReference>
<feature type="binding site" evidence="2">
    <location>
        <position position="5"/>
    </location>
    <ligand>
        <name>prephenate</name>
        <dbReference type="ChEBI" id="CHEBI:29934"/>
    </ligand>
</feature>
<gene>
    <name evidence="4" type="primary">aroH</name>
    <name evidence="4" type="ORF">K8V65_00595</name>
</gene>
<feature type="binding site" evidence="2">
    <location>
        <position position="106"/>
    </location>
    <ligand>
        <name>prephenate</name>
        <dbReference type="ChEBI" id="CHEBI:29934"/>
    </ligand>
</feature>
<evidence type="ECO:0000313" key="4">
    <source>
        <dbReference type="EMBL" id="HJF84152.1"/>
    </source>
</evidence>
<dbReference type="EMBL" id="DYVR01000016">
    <property type="protein sequence ID" value="HJF84152.1"/>
    <property type="molecule type" value="Genomic_DNA"/>
</dbReference>
<evidence type="ECO:0000256" key="1">
    <source>
        <dbReference type="NCBIfam" id="TIGR01796"/>
    </source>
</evidence>
<sequence>MQGIRGAITVENDAKEEVLHAVQEMINTILTENDITSEDVGAAIFSATDDIKSLFPAFAARQLPGWDLVPLFDAQQLYIENSIRKCIRVLLLVNTDKTQSQIRHVYLGRAAALRPDIKK</sequence>
<comment type="caution">
    <text evidence="4">The sequence shown here is derived from an EMBL/GenBank/DDBJ whole genome shotgun (WGS) entry which is preliminary data.</text>
</comment>
<dbReference type="PANTHER" id="PTHR21164:SF0">
    <property type="entry name" value="CHORISMATE MUTASE AROH"/>
    <property type="match status" value="1"/>
</dbReference>
<dbReference type="Proteomes" id="UP000780768">
    <property type="component" value="Unassembled WGS sequence"/>
</dbReference>
<dbReference type="GO" id="GO:0004106">
    <property type="term" value="F:chorismate mutase activity"/>
    <property type="evidence" value="ECO:0007669"/>
    <property type="project" value="UniProtKB-UniRule"/>
</dbReference>
<evidence type="ECO:0000256" key="3">
    <source>
        <dbReference type="PROSITE-ProRule" id="PRU00514"/>
    </source>
</evidence>
<dbReference type="PANTHER" id="PTHR21164">
    <property type="entry name" value="CHORISMATE MUTASE"/>
    <property type="match status" value="1"/>
</dbReference>
<keyword evidence="3 4" id="KW-0413">Isomerase</keyword>
<dbReference type="GO" id="GO:0008652">
    <property type="term" value="P:amino acid biosynthetic process"/>
    <property type="evidence" value="ECO:0007669"/>
    <property type="project" value="UniProtKB-UniRule"/>
</dbReference>
<keyword evidence="2 3" id="KW-0028">Amino-acid biosynthesis</keyword>
<reference evidence="4" key="1">
    <citation type="journal article" date="2021" name="PeerJ">
        <title>Extensive microbial diversity within the chicken gut microbiome revealed by metagenomics and culture.</title>
        <authorList>
            <person name="Gilroy R."/>
            <person name="Ravi A."/>
            <person name="Getino M."/>
            <person name="Pursley I."/>
            <person name="Horton D.L."/>
            <person name="Alikhan N.F."/>
            <person name="Baker D."/>
            <person name="Gharbi K."/>
            <person name="Hall N."/>
            <person name="Watson M."/>
            <person name="Adriaenssens E.M."/>
            <person name="Foster-Nyarko E."/>
            <person name="Jarju S."/>
            <person name="Secka A."/>
            <person name="Antonio M."/>
            <person name="Oren A."/>
            <person name="Chaudhuri R.R."/>
            <person name="La Ragione R."/>
            <person name="Hildebrand F."/>
            <person name="Pallen M.J."/>
        </authorList>
    </citation>
    <scope>NUCLEOTIDE SEQUENCE</scope>
    <source>
        <strain evidence="4">7318</strain>
    </source>
</reference>
<keyword evidence="2 3" id="KW-0057">Aromatic amino acid biosynthesis</keyword>
<dbReference type="SUPFAM" id="SSF55298">
    <property type="entry name" value="YjgF-like"/>
    <property type="match status" value="1"/>
</dbReference>
<dbReference type="GO" id="GO:0046417">
    <property type="term" value="P:chorismate metabolic process"/>
    <property type="evidence" value="ECO:0007669"/>
    <property type="project" value="TreeGrafter"/>
</dbReference>
<dbReference type="PROSITE" id="PS51167">
    <property type="entry name" value="CHORISMATE_MUT_1"/>
    <property type="match status" value="1"/>
</dbReference>
<dbReference type="InterPro" id="IPR008243">
    <property type="entry name" value="Chorismate_mutase_AroH"/>
</dbReference>
<dbReference type="Pfam" id="PF07736">
    <property type="entry name" value="CM_1"/>
    <property type="match status" value="1"/>
</dbReference>